<evidence type="ECO:0000259" key="8">
    <source>
        <dbReference type="Pfam" id="PF06808"/>
    </source>
</evidence>
<comment type="subunit">
    <text evidence="7">The complex comprises the extracytoplasmic solute receptor protein and the two transmembrane proteins.</text>
</comment>
<keyword evidence="4 7" id="KW-0812">Transmembrane</keyword>
<proteinExistence type="inferred from homology"/>
<name>A0AB74BBZ1_PSESS</name>
<keyword evidence="5 7" id="KW-1133">Transmembrane helix</keyword>
<organism evidence="9 10">
    <name type="scientific">Pseudomonas savastanoi pv. nerii</name>
    <dbReference type="NCBI Taxonomy" id="360921"/>
    <lineage>
        <taxon>Bacteria</taxon>
        <taxon>Pseudomonadati</taxon>
        <taxon>Pseudomonadota</taxon>
        <taxon>Gammaproteobacteria</taxon>
        <taxon>Pseudomonadales</taxon>
        <taxon>Pseudomonadaceae</taxon>
        <taxon>Pseudomonas</taxon>
    </lineage>
</organism>
<feature type="domain" description="TRAP C4-dicarboxylate transport system permease DctM subunit" evidence="8">
    <location>
        <begin position="93"/>
        <end position="504"/>
    </location>
</feature>
<dbReference type="InterPro" id="IPR010656">
    <property type="entry name" value="DctM"/>
</dbReference>
<dbReference type="EMBL" id="RBTN01000298">
    <property type="protein sequence ID" value="RMT69983.1"/>
    <property type="molecule type" value="Genomic_DNA"/>
</dbReference>
<feature type="transmembrane region" description="Helical" evidence="7">
    <location>
        <begin position="416"/>
        <end position="435"/>
    </location>
</feature>
<gene>
    <name evidence="9" type="ORF">ALP42_05469</name>
</gene>
<feature type="transmembrane region" description="Helical" evidence="7">
    <location>
        <begin position="329"/>
        <end position="347"/>
    </location>
</feature>
<feature type="transmembrane region" description="Helical" evidence="7">
    <location>
        <begin position="221"/>
        <end position="248"/>
    </location>
</feature>
<dbReference type="Pfam" id="PF06808">
    <property type="entry name" value="DctM"/>
    <property type="match status" value="1"/>
</dbReference>
<feature type="transmembrane region" description="Helical" evidence="7">
    <location>
        <begin position="302"/>
        <end position="323"/>
    </location>
</feature>
<feature type="transmembrane region" description="Helical" evidence="7">
    <location>
        <begin position="484"/>
        <end position="504"/>
    </location>
</feature>
<dbReference type="PANTHER" id="PTHR33362:SF2">
    <property type="entry name" value="TRAP TRANSPORTER LARGE PERMEASE PROTEIN"/>
    <property type="match status" value="1"/>
</dbReference>
<evidence type="ECO:0000256" key="3">
    <source>
        <dbReference type="ARBA" id="ARBA00022519"/>
    </source>
</evidence>
<feature type="transmembrane region" description="Helical" evidence="7">
    <location>
        <begin position="447"/>
        <end position="472"/>
    </location>
</feature>
<keyword evidence="7" id="KW-0813">Transport</keyword>
<comment type="function">
    <text evidence="7">Part of the tripartite ATP-independent periplasmic (TRAP) transport system.</text>
</comment>
<dbReference type="AlphaFoldDB" id="A0AB74BBZ1"/>
<comment type="caution">
    <text evidence="7">Lacks conserved residue(s) required for the propagation of feature annotation.</text>
</comment>
<accession>A0AB74BBZ1</accession>
<comment type="caution">
    <text evidence="9">The sequence shown here is derived from an EMBL/GenBank/DDBJ whole genome shotgun (WGS) entry which is preliminary data.</text>
</comment>
<evidence type="ECO:0000256" key="2">
    <source>
        <dbReference type="ARBA" id="ARBA00022475"/>
    </source>
</evidence>
<dbReference type="Proteomes" id="UP000268636">
    <property type="component" value="Unassembled WGS sequence"/>
</dbReference>
<dbReference type="PANTHER" id="PTHR33362">
    <property type="entry name" value="SIALIC ACID TRAP TRANSPORTER PERMEASE PROTEIN SIAT-RELATED"/>
    <property type="match status" value="1"/>
</dbReference>
<evidence type="ECO:0000313" key="10">
    <source>
        <dbReference type="Proteomes" id="UP000268636"/>
    </source>
</evidence>
<feature type="transmembrane region" description="Helical" evidence="7">
    <location>
        <begin position="89"/>
        <end position="120"/>
    </location>
</feature>
<reference evidence="9 10" key="1">
    <citation type="submission" date="2018-08" db="EMBL/GenBank/DDBJ databases">
        <title>Recombination of ecologically and evolutionarily significant loci maintains genetic cohesion in the Pseudomonas syringae species complex.</title>
        <authorList>
            <person name="Dillon M."/>
            <person name="Thakur S."/>
            <person name="Almeida R.N.D."/>
            <person name="Weir B.S."/>
            <person name="Guttman D.S."/>
        </authorList>
    </citation>
    <scope>NUCLEOTIDE SEQUENCE [LARGE SCALE GENOMIC DNA]</scope>
    <source>
        <strain evidence="9 10">ICMP 13786</strain>
    </source>
</reference>
<comment type="subcellular location">
    <subcellularLocation>
        <location evidence="1 7">Cell inner membrane</location>
        <topology evidence="1 7">Multi-pass membrane protein</topology>
    </subcellularLocation>
</comment>
<dbReference type="GO" id="GO:0005886">
    <property type="term" value="C:plasma membrane"/>
    <property type="evidence" value="ECO:0007669"/>
    <property type="project" value="UniProtKB-SubCell"/>
</dbReference>
<evidence type="ECO:0000256" key="6">
    <source>
        <dbReference type="ARBA" id="ARBA00023136"/>
    </source>
</evidence>
<evidence type="ECO:0000256" key="1">
    <source>
        <dbReference type="ARBA" id="ARBA00004429"/>
    </source>
</evidence>
<comment type="similarity">
    <text evidence="7">Belongs to the TRAP transporter large permease family.</text>
</comment>
<evidence type="ECO:0000256" key="4">
    <source>
        <dbReference type="ARBA" id="ARBA00022692"/>
    </source>
</evidence>
<feature type="transmembrane region" description="Helical" evidence="7">
    <location>
        <begin position="254"/>
        <end position="281"/>
    </location>
</feature>
<keyword evidence="3 7" id="KW-0997">Cell inner membrane</keyword>
<feature type="transmembrane region" description="Helical" evidence="7">
    <location>
        <begin position="392"/>
        <end position="411"/>
    </location>
</feature>
<evidence type="ECO:0000256" key="7">
    <source>
        <dbReference type="RuleBase" id="RU369079"/>
    </source>
</evidence>
<evidence type="ECO:0000256" key="5">
    <source>
        <dbReference type="ARBA" id="ARBA00022989"/>
    </source>
</evidence>
<protein>
    <recommendedName>
        <fullName evidence="7">TRAP transporter large permease protein</fullName>
    </recommendedName>
</protein>
<keyword evidence="2" id="KW-1003">Cell membrane</keyword>
<dbReference type="NCBIfam" id="TIGR00786">
    <property type="entry name" value="dctM"/>
    <property type="match status" value="1"/>
</dbReference>
<dbReference type="GO" id="GO:0022857">
    <property type="term" value="F:transmembrane transporter activity"/>
    <property type="evidence" value="ECO:0007669"/>
    <property type="project" value="UniProtKB-UniRule"/>
</dbReference>
<dbReference type="InterPro" id="IPR004681">
    <property type="entry name" value="TRAP_DctM"/>
</dbReference>
<feature type="transmembrane region" description="Helical" evidence="7">
    <location>
        <begin position="359"/>
        <end position="380"/>
    </location>
</feature>
<sequence>MPGPGGHAAKVFAKGPGCLCQCGPAGYQRLAAEQRCGVHFTHRLDANPSAALARRAEFTGVDQRRRDACATGCGSSDTPDSQRSTPMTVLILFLAFFCLLMAGLPVVWAMAGGSIAALLWGDLHMPLAWIAQQTLRGADSSTLASIPLFLLAGELMNRGGLTLRIMRVAEHCFGRLRGGLGQVNVATAFVYGGLTGSATADTGTVAKVMIPVMEARGYPRAFAAAVTAASGTLGIIVPPSVILIMFGVLTNTSIGGLFMAGVIPGLMLAAVFMMTAYIVGVREGFPKAEGKMDWGLFLRDTGGALPALLMPFMVLGSIVTGFATATEAASLSVLYALFVGTIVYRQLAWRDLFPAVTEAVTTTGSVMIIMAVAMPFGWILTFELVPHTVATWIVGLHTGPLVTILLVILVLKVVGFWLDLGPAMIILAPILVPVAKAAGFEPYQIGLIFTMTLGWGLFTPPIGTNIFVVCNVGRIDIGAVSRRLIPFWIATAFAIALLVFFPNLTQWLPRVMGY</sequence>
<keyword evidence="6 7" id="KW-0472">Membrane</keyword>
<evidence type="ECO:0000313" key="9">
    <source>
        <dbReference type="EMBL" id="RMT69983.1"/>
    </source>
</evidence>